<evidence type="ECO:0000313" key="1">
    <source>
        <dbReference type="EMBL" id="KAI2381039.1"/>
    </source>
</evidence>
<dbReference type="EMBL" id="JALBCA010000259">
    <property type="protein sequence ID" value="KAI2381039.1"/>
    <property type="molecule type" value="Genomic_DNA"/>
</dbReference>
<name>A0ACB8ULX1_9EURO</name>
<protein>
    <submittedName>
        <fullName evidence="1">Uncharacterized protein</fullName>
    </submittedName>
</protein>
<organism evidence="1">
    <name type="scientific">Ophidiomyces ophidiicola</name>
    <dbReference type="NCBI Taxonomy" id="1387563"/>
    <lineage>
        <taxon>Eukaryota</taxon>
        <taxon>Fungi</taxon>
        <taxon>Dikarya</taxon>
        <taxon>Ascomycota</taxon>
        <taxon>Pezizomycotina</taxon>
        <taxon>Eurotiomycetes</taxon>
        <taxon>Eurotiomycetidae</taxon>
        <taxon>Onygenales</taxon>
        <taxon>Onygenaceae</taxon>
        <taxon>Ophidiomyces</taxon>
    </lineage>
</organism>
<reference evidence="1" key="1">
    <citation type="journal article" date="2022" name="bioRxiv">
        <title>Population genetic analysis of Ophidiomyces ophidiicola, the causative agent of snake fungal disease, indicates recent introductions to the USA.</title>
        <authorList>
            <person name="Ladner J.T."/>
            <person name="Palmer J.M."/>
            <person name="Ettinger C.L."/>
            <person name="Stajich J.E."/>
            <person name="Farrell T.M."/>
            <person name="Glorioso B.M."/>
            <person name="Lawson B."/>
            <person name="Price S.J."/>
            <person name="Stengle A.G."/>
            <person name="Grear D.A."/>
            <person name="Lorch J.M."/>
        </authorList>
    </citation>
    <scope>NUCLEOTIDE SEQUENCE</scope>
    <source>
        <strain evidence="1">NWHC 24266-5</strain>
    </source>
</reference>
<sequence>MELAVEPPAAIGRLPQSPEPVFPAISEQPSSPQPPIMPIGNSTPEAPITTAEPPAVPGPSPSPPTDRPQSTAVDAMETTPQAPEQPNTEQNATSAPEPAEMDVDPVPVPVPVPAPAPAPAADPEEQPPALSNIELPTEPTDSASTNDTSSDDSTRPTSEGSAESNDSTSDDGEPEEKPEEEPAYWADIEEDTSGPDEAELKEIESADADYSAYEYNYWEKTFYRDPEDPEYQPSEKARLTWQIRGVRGTKDKPNRSTVMRSPAAYIGGHYWTIKFFPRGNSVSSLSIYVECSATPPEPDKEIPETQFKVIKGAPDADLSTLVPAVDISMPATLGTKDTEKKKAASEDEKEKVESSVETVEVSETPTKDDAKPESKKDWRISAQIGVIVYNPDEPRTGWMQSSCHQFNPNNVDWGWTHFHGPWDQIHKRHHGQRQALLRNDTLAFDAYIRIFDDPTQSLWWHPSDMEPIWDSLTLTGYRPLGDPMVNYSHEVAGLATWLFLAPFREIIQSVDILEHLTNSGVKPRPLCDALQRLLWAMRQERGSNPLYVDTDQVTTTLRNLHEFSGDVTEFWERLRRTLELELAGTDAADKISKMFDSPRVDNGEMAVDGQQANCLPRDTNGRIRVPVKNAKSIQEATKQYLSETPGKWSLPSVFHIELARQTFDKVSRQWNMVYDRVKLDETLDLSDIVIDGQTGKYSIYGLIVHKGTRSSGRFYSILRPGGPNTRWLAFEDASDNKIECMTKKAAIDGHEGAEGEELEKIDKNGIDVAVIAIYVRDDVVPQYLTGKIEPWTASDQCNHYFQNSYYSLDSEFKNSPTSTIQVELFSLPDLSSIDKSILDSYDLMEAARSAGHFISLSVSPSTTFIELRKQIAALKSTADKEVEVGSVRIWQLGARKPLFPPTLHFQIIDDCFEAIKNFELKTLRLWFHILSDEDAKTFALPENAPEKPAEEPAEESAPEPSQEAPEESQAAQAESNDSEMNDASAEDHEASTRPAEQTSEPANEHSTPQPEAPSQITPSEEEQQPPASSDTQMQDAVETVEQNGGDISNEAALNEAAISAIIAQDLQDFDAMDAEPSPPATQPGVQPANVDEAQTQPEVIPTENAGTTTPSEEPPQTAAETDTQNTIEPAAPADDNDAIMEDTPLPEASENSTNDPAPETEDPEEEGTEQTITENTTPASQLVPLCAQVYYFVQKFDAEKQALSSVGAFFAKKEDSVRDAVRTALGYDADKQFLLWHRVDGISIVGISPSETFENVVGYTDGDCFVVGEVISKAERTKLAEAGLFSTPDRLVSYLWAVSRNHPTKSFTGTKTTEATYNGDFYSGEFKNGYFHGSGTHISESGATYNGSFVLGERQGTGTMEYVSGDTYSGDWAEDQRHGQGTFIERKTGNKYVGGYRNGKRHGKGVSYWEVADEEMDLCQICYSENQDSLFYTCGHVCACIGCARQVEICPMCRKKVVNVVKIFKS</sequence>
<accession>A0ACB8ULX1</accession>
<comment type="caution">
    <text evidence="1">The sequence shown here is derived from an EMBL/GenBank/DDBJ whole genome shotgun (WGS) entry which is preliminary data.</text>
</comment>
<proteinExistence type="predicted"/>
<gene>
    <name evidence="1" type="ORF">LOY88_006864</name>
</gene>